<gene>
    <name evidence="3" type="ORF">LTR97_008850</name>
</gene>
<keyword evidence="2" id="KW-0812">Transmembrane</keyword>
<dbReference type="AlphaFoldDB" id="A0AAN8A1J3"/>
<reference evidence="3" key="1">
    <citation type="submission" date="2023-08" db="EMBL/GenBank/DDBJ databases">
        <title>Black Yeasts Isolated from many extreme environments.</title>
        <authorList>
            <person name="Coleine C."/>
            <person name="Stajich J.E."/>
            <person name="Selbmann L."/>
        </authorList>
    </citation>
    <scope>NUCLEOTIDE SEQUENCE</scope>
    <source>
        <strain evidence="3">CCFEE 5810</strain>
    </source>
</reference>
<feature type="transmembrane region" description="Helical" evidence="2">
    <location>
        <begin position="30"/>
        <end position="47"/>
    </location>
</feature>
<name>A0AAN8A1J3_9PEZI</name>
<keyword evidence="2" id="KW-1133">Transmembrane helix</keyword>
<dbReference type="EMBL" id="JAVRQU010000014">
    <property type="protein sequence ID" value="KAK5695344.1"/>
    <property type="molecule type" value="Genomic_DNA"/>
</dbReference>
<feature type="region of interest" description="Disordered" evidence="1">
    <location>
        <begin position="1"/>
        <end position="27"/>
    </location>
</feature>
<comment type="caution">
    <text evidence="3">The sequence shown here is derived from an EMBL/GenBank/DDBJ whole genome shotgun (WGS) entry which is preliminary data.</text>
</comment>
<dbReference type="Proteomes" id="UP001310594">
    <property type="component" value="Unassembled WGS sequence"/>
</dbReference>
<keyword evidence="2" id="KW-0472">Membrane</keyword>
<evidence type="ECO:0000256" key="1">
    <source>
        <dbReference type="SAM" id="MobiDB-lite"/>
    </source>
</evidence>
<evidence type="ECO:0000313" key="3">
    <source>
        <dbReference type="EMBL" id="KAK5695344.1"/>
    </source>
</evidence>
<sequence length="246" mass="27888">MRLENNTKSATTSHATLLQPSDPTTSVNHTQSAIIIGTVVLILLYQLCIRSADMSRNDFSTIIALLLSMTFMLAASAINQVLQAAVLLLAARLRNAFERIIDVRISEAIRTERELHDSEHRQRRKMLLQRLTRTLDRILSCFPDPWLLEGLKHTYRAARNIDRALTILDALQVDEESTDRLGSTKYWLQSVGDILACDKYLATPVAKKELMKLLPVIEVTLSEAFHDEALELDIILREFTFGSAQW</sequence>
<evidence type="ECO:0000313" key="4">
    <source>
        <dbReference type="Proteomes" id="UP001310594"/>
    </source>
</evidence>
<organism evidence="3 4">
    <name type="scientific">Elasticomyces elasticus</name>
    <dbReference type="NCBI Taxonomy" id="574655"/>
    <lineage>
        <taxon>Eukaryota</taxon>
        <taxon>Fungi</taxon>
        <taxon>Dikarya</taxon>
        <taxon>Ascomycota</taxon>
        <taxon>Pezizomycotina</taxon>
        <taxon>Dothideomycetes</taxon>
        <taxon>Dothideomycetidae</taxon>
        <taxon>Mycosphaerellales</taxon>
        <taxon>Teratosphaeriaceae</taxon>
        <taxon>Elasticomyces</taxon>
    </lineage>
</organism>
<accession>A0AAN8A1J3</accession>
<feature type="transmembrane region" description="Helical" evidence="2">
    <location>
        <begin position="59"/>
        <end position="78"/>
    </location>
</feature>
<protein>
    <submittedName>
        <fullName evidence="3">Uncharacterized protein</fullName>
    </submittedName>
</protein>
<evidence type="ECO:0000256" key="2">
    <source>
        <dbReference type="SAM" id="Phobius"/>
    </source>
</evidence>
<proteinExistence type="predicted"/>